<evidence type="ECO:0000256" key="3">
    <source>
        <dbReference type="ARBA" id="ARBA00022598"/>
    </source>
</evidence>
<evidence type="ECO:0000313" key="18">
    <source>
        <dbReference type="EMBL" id="KAK9844407.1"/>
    </source>
</evidence>
<dbReference type="InterPro" id="IPR012310">
    <property type="entry name" value="DNA_ligase_ATP-dep_cent"/>
</dbReference>
<dbReference type="FunFam" id="2.40.50.140:FF:000062">
    <property type="entry name" value="DNA ligase"/>
    <property type="match status" value="1"/>
</dbReference>
<evidence type="ECO:0000256" key="9">
    <source>
        <dbReference type="ARBA" id="ARBA00023172"/>
    </source>
</evidence>
<dbReference type="GO" id="GO:0005524">
    <property type="term" value="F:ATP binding"/>
    <property type="evidence" value="ECO:0007669"/>
    <property type="project" value="UniProtKB-KW"/>
</dbReference>
<evidence type="ECO:0000256" key="12">
    <source>
        <dbReference type="ARBA" id="ARBA00023306"/>
    </source>
</evidence>
<dbReference type="FunFam" id="1.10.3260.10:FF:000001">
    <property type="entry name" value="DNA ligase"/>
    <property type="match status" value="1"/>
</dbReference>
<keyword evidence="12" id="KW-0131">Cell cycle</keyword>
<dbReference type="Pfam" id="PF04679">
    <property type="entry name" value="DNA_ligase_A_C"/>
    <property type="match status" value="1"/>
</dbReference>
<dbReference type="FunFam" id="3.30.470.30:FF:000002">
    <property type="entry name" value="DNA ligase"/>
    <property type="match status" value="1"/>
</dbReference>
<evidence type="ECO:0000256" key="7">
    <source>
        <dbReference type="ARBA" id="ARBA00022763"/>
    </source>
</evidence>
<dbReference type="GO" id="GO:0006273">
    <property type="term" value="P:lagging strand elongation"/>
    <property type="evidence" value="ECO:0007669"/>
    <property type="project" value="TreeGrafter"/>
</dbReference>
<reference evidence="18 19" key="1">
    <citation type="journal article" date="2024" name="Nat. Commun.">
        <title>Phylogenomics reveals the evolutionary origins of lichenization in chlorophyte algae.</title>
        <authorList>
            <person name="Puginier C."/>
            <person name="Libourel C."/>
            <person name="Otte J."/>
            <person name="Skaloud P."/>
            <person name="Haon M."/>
            <person name="Grisel S."/>
            <person name="Petersen M."/>
            <person name="Berrin J.G."/>
            <person name="Delaux P.M."/>
            <person name="Dal Grande F."/>
            <person name="Keller J."/>
        </authorList>
    </citation>
    <scope>NUCLEOTIDE SEQUENCE [LARGE SCALE GENOMIC DNA]</scope>
    <source>
        <strain evidence="18 19">SAG 2145</strain>
    </source>
</reference>
<comment type="similarity">
    <text evidence="2 15">Belongs to the ATP-dependent DNA ligase family.</text>
</comment>
<feature type="region of interest" description="Disordered" evidence="16">
    <location>
        <begin position="1"/>
        <end position="233"/>
    </location>
</feature>
<accession>A0AAW1SEJ4</accession>
<keyword evidence="6 14" id="KW-0547">Nucleotide-binding</keyword>
<evidence type="ECO:0000256" key="11">
    <source>
        <dbReference type="ARBA" id="ARBA00023242"/>
    </source>
</evidence>
<keyword evidence="11" id="KW-0539">Nucleus</keyword>
<proteinExistence type="inferred from homology"/>
<dbReference type="PROSITE" id="PS50160">
    <property type="entry name" value="DNA_LIGASE_A3"/>
    <property type="match status" value="1"/>
</dbReference>
<dbReference type="Proteomes" id="UP001438707">
    <property type="component" value="Unassembled WGS sequence"/>
</dbReference>
<dbReference type="SUPFAM" id="SSF56091">
    <property type="entry name" value="DNA ligase/mRNA capping enzyme, catalytic domain"/>
    <property type="match status" value="1"/>
</dbReference>
<dbReference type="CDD" id="cd07900">
    <property type="entry name" value="Adenylation_DNA_ligase_I_Euk"/>
    <property type="match status" value="1"/>
</dbReference>
<dbReference type="GO" id="GO:0006281">
    <property type="term" value="P:DNA repair"/>
    <property type="evidence" value="ECO:0007669"/>
    <property type="project" value="UniProtKB-KW"/>
</dbReference>
<evidence type="ECO:0000256" key="14">
    <source>
        <dbReference type="RuleBase" id="RU000617"/>
    </source>
</evidence>
<dbReference type="InterPro" id="IPR012309">
    <property type="entry name" value="DNA_ligase_ATP-dep_C"/>
</dbReference>
<feature type="compositionally biased region" description="Low complexity" evidence="16">
    <location>
        <begin position="17"/>
        <end position="31"/>
    </location>
</feature>
<dbReference type="Gene3D" id="3.30.1490.70">
    <property type="match status" value="1"/>
</dbReference>
<dbReference type="EMBL" id="JALJOS010000001">
    <property type="protein sequence ID" value="KAK9844407.1"/>
    <property type="molecule type" value="Genomic_DNA"/>
</dbReference>
<keyword evidence="19" id="KW-1185">Reference proteome</keyword>
<dbReference type="AlphaFoldDB" id="A0AAW1SEJ4"/>
<keyword evidence="9 14" id="KW-0233">DNA recombination</keyword>
<evidence type="ECO:0000256" key="4">
    <source>
        <dbReference type="ARBA" id="ARBA00022618"/>
    </source>
</evidence>
<evidence type="ECO:0000313" key="19">
    <source>
        <dbReference type="Proteomes" id="UP001438707"/>
    </source>
</evidence>
<comment type="caution">
    <text evidence="18">The sequence shown here is derived from an EMBL/GenBank/DDBJ whole genome shotgun (WGS) entry which is preliminary data.</text>
</comment>
<comment type="subcellular location">
    <subcellularLocation>
        <location evidence="1">Nucleus</location>
    </subcellularLocation>
</comment>
<dbReference type="NCBIfam" id="TIGR00574">
    <property type="entry name" value="dnl1"/>
    <property type="match status" value="1"/>
</dbReference>
<dbReference type="InterPro" id="IPR012308">
    <property type="entry name" value="DNA_ligase_ATP-dep_N"/>
</dbReference>
<evidence type="ECO:0000256" key="5">
    <source>
        <dbReference type="ARBA" id="ARBA00022705"/>
    </source>
</evidence>
<dbReference type="PROSITE" id="PS00697">
    <property type="entry name" value="DNA_LIGASE_A1"/>
    <property type="match status" value="1"/>
</dbReference>
<dbReference type="PANTHER" id="PTHR45674">
    <property type="entry name" value="DNA LIGASE 1/3 FAMILY MEMBER"/>
    <property type="match status" value="1"/>
</dbReference>
<evidence type="ECO:0000256" key="8">
    <source>
        <dbReference type="ARBA" id="ARBA00022840"/>
    </source>
</evidence>
<dbReference type="GO" id="GO:0005739">
    <property type="term" value="C:mitochondrion"/>
    <property type="evidence" value="ECO:0007669"/>
    <property type="project" value="TreeGrafter"/>
</dbReference>
<dbReference type="InterPro" id="IPR036599">
    <property type="entry name" value="DNA_ligase_N_sf"/>
</dbReference>
<keyword evidence="7 14" id="KW-0227">DNA damage</keyword>
<evidence type="ECO:0000259" key="17">
    <source>
        <dbReference type="PROSITE" id="PS50160"/>
    </source>
</evidence>
<keyword evidence="10 14" id="KW-0234">DNA repair</keyword>
<feature type="domain" description="ATP-dependent DNA ligase family profile" evidence="17">
    <location>
        <begin position="621"/>
        <end position="755"/>
    </location>
</feature>
<dbReference type="SUPFAM" id="SSF50249">
    <property type="entry name" value="Nucleic acid-binding proteins"/>
    <property type="match status" value="1"/>
</dbReference>
<dbReference type="GO" id="GO:0005634">
    <property type="term" value="C:nucleus"/>
    <property type="evidence" value="ECO:0007669"/>
    <property type="project" value="UniProtKB-SubCell"/>
</dbReference>
<evidence type="ECO:0000256" key="13">
    <source>
        <dbReference type="ARBA" id="ARBA00034003"/>
    </source>
</evidence>
<keyword evidence="4" id="KW-0132">Cell division</keyword>
<dbReference type="InterPro" id="IPR000977">
    <property type="entry name" value="DNA_ligase_ATP-dep"/>
</dbReference>
<keyword evidence="8 14" id="KW-0067">ATP-binding</keyword>
<keyword evidence="5" id="KW-0235">DNA replication</keyword>
<evidence type="ECO:0000256" key="10">
    <source>
        <dbReference type="ARBA" id="ARBA00023204"/>
    </source>
</evidence>
<keyword evidence="3 14" id="KW-0436">Ligase</keyword>
<evidence type="ECO:0000256" key="2">
    <source>
        <dbReference type="ARBA" id="ARBA00007572"/>
    </source>
</evidence>
<dbReference type="InterPro" id="IPR012340">
    <property type="entry name" value="NA-bd_OB-fold"/>
</dbReference>
<dbReference type="GO" id="GO:0051301">
    <property type="term" value="P:cell division"/>
    <property type="evidence" value="ECO:0007669"/>
    <property type="project" value="UniProtKB-KW"/>
</dbReference>
<evidence type="ECO:0000256" key="15">
    <source>
        <dbReference type="RuleBase" id="RU004196"/>
    </source>
</evidence>
<protein>
    <recommendedName>
        <fullName evidence="14">DNA ligase</fullName>
        <ecNumber evidence="14">6.5.1.1</ecNumber>
    </recommendedName>
</protein>
<feature type="compositionally biased region" description="Acidic residues" evidence="16">
    <location>
        <begin position="161"/>
        <end position="170"/>
    </location>
</feature>
<comment type="catalytic activity">
    <reaction evidence="13 14">
        <text>ATP + (deoxyribonucleotide)n-3'-hydroxyl + 5'-phospho-(deoxyribonucleotide)m = (deoxyribonucleotide)n+m + AMP + diphosphate.</text>
        <dbReference type="EC" id="6.5.1.1"/>
    </reaction>
</comment>
<dbReference type="Pfam" id="PF01068">
    <property type="entry name" value="DNA_ligase_A_M"/>
    <property type="match status" value="1"/>
</dbReference>
<evidence type="ECO:0000256" key="1">
    <source>
        <dbReference type="ARBA" id="ARBA00004123"/>
    </source>
</evidence>
<dbReference type="Gene3D" id="3.30.470.30">
    <property type="entry name" value="DNA ligase/mRNA capping enzyme"/>
    <property type="match status" value="1"/>
</dbReference>
<dbReference type="Pfam" id="PF04675">
    <property type="entry name" value="DNA_ligase_A_N"/>
    <property type="match status" value="1"/>
</dbReference>
<dbReference type="InterPro" id="IPR050191">
    <property type="entry name" value="ATP-dep_DNA_ligase"/>
</dbReference>
<dbReference type="GO" id="GO:0006310">
    <property type="term" value="P:DNA recombination"/>
    <property type="evidence" value="ECO:0007669"/>
    <property type="project" value="UniProtKB-KW"/>
</dbReference>
<name>A0AAW1SEJ4_9CHLO</name>
<dbReference type="GO" id="GO:0003677">
    <property type="term" value="F:DNA binding"/>
    <property type="evidence" value="ECO:0007669"/>
    <property type="project" value="InterPro"/>
</dbReference>
<sequence length="882" mass="95188">MKQSSLAAFLGSKAKRPAVAAAVQASAPQDALQQKAESVPAKPSPKKRVRKSPAPEPAKTFQAEAGPKLKRLRKAGDTVQPAAPEGIEDDMAAAGLSGSRSPTPEAAPQAIASISSTQDADHTEAILTQAEDQKPSSGAVLASAVGTDDGAATTPSASEASETDEDDVLEIGEAAPKPKTKRASKGSKKENAAPKHKKARLKQGTLEGGQLDAESDGDGEGGKKKNPAKRPVLDSKVVGVGTKSLAEAAHHNTFDLSTLGTWQAGKPVPFAFLADAFEAIAQESGRLVITRLLVNAFRTVIALTPQDLLPVVYLCTGQIAPSHEGIELGIGDAILIKALSQATGKSDAILKQQLKESGDLGIVATKARSTQRTMFKMSALTVPFVFKTFRDIASMEGHKSQERKRELISKLLTSSKDNETGYIMRALQGKLRIGLAEQTVLVALAHAVLLQREVGNAKKAVDAGLANRLEEASQSVKQAYSQCPSYDDLIGTLLEHGLENLKDRVHFRAGIPVKPMLAKPTTGVSEVLNKFEDIEFTCEYKYDGQRAQVHLMENGKVSIYSRNAENDTSKFPDVVSVLPQLLRPGVTSAVLDCEVVAFDRGTQQIRPFQVLTTRARKDVKLEDVKVHVLLFAFDCLFLNGDVLVEKTLTERRKALESAIEPRQGVLQVATSKTSRDLAELEVFLDDSVAAGTEGLIVKTLDSTYEPSKRSSHWLKLKKDYMEGAGDTFDVVVIGAWHGEGKRTGVFGAFLLAIYDDDAEEYQAISKIGTGFSEVLLKELADSLREHIIDSPRSYYKFGKPEPHVWFDAQKVWEVKAADISISPKHQAALGLVEAGKGISIRFPRLVRVRDDKTAEQTTSPEQLADMYRNQAAVNHGKQAADD</sequence>
<dbReference type="GO" id="GO:0071897">
    <property type="term" value="P:DNA biosynthetic process"/>
    <property type="evidence" value="ECO:0007669"/>
    <property type="project" value="InterPro"/>
</dbReference>
<dbReference type="Gene3D" id="1.10.3260.10">
    <property type="entry name" value="DNA ligase, ATP-dependent, N-terminal domain"/>
    <property type="match status" value="1"/>
</dbReference>
<dbReference type="PROSITE" id="PS00333">
    <property type="entry name" value="DNA_LIGASE_A2"/>
    <property type="match status" value="1"/>
</dbReference>
<evidence type="ECO:0000256" key="6">
    <source>
        <dbReference type="ARBA" id="ARBA00022741"/>
    </source>
</evidence>
<dbReference type="SUPFAM" id="SSF117018">
    <property type="entry name" value="ATP-dependent DNA ligase DNA-binding domain"/>
    <property type="match status" value="1"/>
</dbReference>
<dbReference type="GO" id="GO:0003910">
    <property type="term" value="F:DNA ligase (ATP) activity"/>
    <property type="evidence" value="ECO:0007669"/>
    <property type="project" value="UniProtKB-EC"/>
</dbReference>
<dbReference type="PANTHER" id="PTHR45674:SF4">
    <property type="entry name" value="DNA LIGASE 1"/>
    <property type="match status" value="1"/>
</dbReference>
<dbReference type="InterPro" id="IPR016059">
    <property type="entry name" value="DNA_ligase_ATP-dep_CS"/>
</dbReference>
<dbReference type="CDD" id="cd07969">
    <property type="entry name" value="OBF_DNA_ligase_I"/>
    <property type="match status" value="1"/>
</dbReference>
<gene>
    <name evidence="18" type="ORF">WJX74_002099</name>
</gene>
<dbReference type="EC" id="6.5.1.1" evidence="14"/>
<organism evidence="18 19">
    <name type="scientific">Apatococcus lobatus</name>
    <dbReference type="NCBI Taxonomy" id="904363"/>
    <lineage>
        <taxon>Eukaryota</taxon>
        <taxon>Viridiplantae</taxon>
        <taxon>Chlorophyta</taxon>
        <taxon>core chlorophytes</taxon>
        <taxon>Trebouxiophyceae</taxon>
        <taxon>Chlorellales</taxon>
        <taxon>Chlorellaceae</taxon>
        <taxon>Apatococcus</taxon>
    </lineage>
</organism>
<dbReference type="Gene3D" id="2.40.50.140">
    <property type="entry name" value="Nucleic acid-binding proteins"/>
    <property type="match status" value="1"/>
</dbReference>
<evidence type="ECO:0000256" key="16">
    <source>
        <dbReference type="SAM" id="MobiDB-lite"/>
    </source>
</evidence>